<dbReference type="RefSeq" id="WP_074747570.1">
    <property type="nucleotide sequence ID" value="NZ_FOCT01000010.1"/>
</dbReference>
<protein>
    <recommendedName>
        <fullName evidence="3">LysM domain-containing protein</fullName>
    </recommendedName>
</protein>
<evidence type="ECO:0000313" key="1">
    <source>
        <dbReference type="EMBL" id="SEO03946.1"/>
    </source>
</evidence>
<dbReference type="Proteomes" id="UP000183898">
    <property type="component" value="Unassembled WGS sequence"/>
</dbReference>
<dbReference type="EMBL" id="FOCT01000010">
    <property type="protein sequence ID" value="SEO03946.1"/>
    <property type="molecule type" value="Genomic_DNA"/>
</dbReference>
<name>A0A1H8LGP0_9PROT</name>
<dbReference type="AlphaFoldDB" id="A0A1H8LGP0"/>
<proteinExistence type="predicted"/>
<reference evidence="1 2" key="1">
    <citation type="submission" date="2016-10" db="EMBL/GenBank/DDBJ databases">
        <authorList>
            <person name="de Groot N.N."/>
        </authorList>
    </citation>
    <scope>NUCLEOTIDE SEQUENCE [LARGE SCALE GENOMIC DNA]</scope>
    <source>
        <strain evidence="1 2">Nl18</strain>
    </source>
</reference>
<evidence type="ECO:0008006" key="3">
    <source>
        <dbReference type="Google" id="ProtNLM"/>
    </source>
</evidence>
<accession>A0A1H8LGP0</accession>
<gene>
    <name evidence="1" type="ORF">SAMN05216404_11089</name>
</gene>
<sequence length="91" mass="10349">MIFPGSRYEKTGTMVLIRFDGTRINVLRTPIPRPAFVRGYFRRSEGQRLDLIANRFLNDPNGFWRLCDANNVMVPDALAKRDLVGIPLAGL</sequence>
<organism evidence="1 2">
    <name type="scientific">Nitrosospira multiformis</name>
    <dbReference type="NCBI Taxonomy" id="1231"/>
    <lineage>
        <taxon>Bacteria</taxon>
        <taxon>Pseudomonadati</taxon>
        <taxon>Pseudomonadota</taxon>
        <taxon>Betaproteobacteria</taxon>
        <taxon>Nitrosomonadales</taxon>
        <taxon>Nitrosomonadaceae</taxon>
        <taxon>Nitrosospira</taxon>
    </lineage>
</organism>
<evidence type="ECO:0000313" key="2">
    <source>
        <dbReference type="Proteomes" id="UP000183898"/>
    </source>
</evidence>